<proteinExistence type="inferred from homology"/>
<name>A0A918IG76_9ACTN</name>
<dbReference type="EMBL" id="BMTD01000015">
    <property type="protein sequence ID" value="GGV13386.1"/>
    <property type="molecule type" value="Genomic_DNA"/>
</dbReference>
<evidence type="ECO:0000313" key="9">
    <source>
        <dbReference type="Proteomes" id="UP000618795"/>
    </source>
</evidence>
<comment type="caution">
    <text evidence="8">The sequence shown here is derived from an EMBL/GenBank/DDBJ whole genome shotgun (WGS) entry which is preliminary data.</text>
</comment>
<feature type="transmembrane region" description="Helical" evidence="6">
    <location>
        <begin position="220"/>
        <end position="242"/>
    </location>
</feature>
<evidence type="ECO:0000256" key="5">
    <source>
        <dbReference type="SAM" id="MobiDB-lite"/>
    </source>
</evidence>
<dbReference type="GO" id="GO:0003677">
    <property type="term" value="F:DNA binding"/>
    <property type="evidence" value="ECO:0007669"/>
    <property type="project" value="InterPro"/>
</dbReference>
<dbReference type="Gene3D" id="1.10.10.10">
    <property type="entry name" value="Winged helix-like DNA-binding domain superfamily/Winged helix DNA-binding domain"/>
    <property type="match status" value="1"/>
</dbReference>
<dbReference type="PANTHER" id="PTHR43133">
    <property type="entry name" value="RNA POLYMERASE ECF-TYPE SIGMA FACTO"/>
    <property type="match status" value="1"/>
</dbReference>
<dbReference type="InterPro" id="IPR036388">
    <property type="entry name" value="WH-like_DNA-bd_sf"/>
</dbReference>
<evidence type="ECO:0000256" key="4">
    <source>
        <dbReference type="ARBA" id="ARBA00023163"/>
    </source>
</evidence>
<sequence length="349" mass="38178">MDEQRRAQRAEALAALAAERRGQMVGHARKRLRDLGVPPSWADPEDVVHNALTSVLACTEPIERLRPYVFKVIKYEVRHAARRYRGGQGYASLDADVQLETATGAADPCAAADLRLDLDAALTALPPQQRRSVWCNKALGLTQAETAKVMGAAPGSVATHVSRGVKALRVTLGTLLGVVLAAFTAAWARAGTLPIDPATAGHLTARMERWVVRWGWPQTIVAVLVGGSLTWLACTSLYPQYLRMMSWLRGRRAAEPGPEPGAEESGIGWQDGNWTVRKVAGAEAKKTYRCPGCDQVISPGVPHLVAWPTHQEDRLHWHTACWNARDRRSARTRGSRTTPSAEGRRRTKA</sequence>
<organism evidence="8 9">
    <name type="scientific">Streptomyces filipinensis</name>
    <dbReference type="NCBI Taxonomy" id="66887"/>
    <lineage>
        <taxon>Bacteria</taxon>
        <taxon>Bacillati</taxon>
        <taxon>Actinomycetota</taxon>
        <taxon>Actinomycetes</taxon>
        <taxon>Kitasatosporales</taxon>
        <taxon>Streptomycetaceae</taxon>
        <taxon>Streptomyces</taxon>
    </lineage>
</organism>
<evidence type="ECO:0000256" key="2">
    <source>
        <dbReference type="ARBA" id="ARBA00023015"/>
    </source>
</evidence>
<dbReference type="PANTHER" id="PTHR43133:SF25">
    <property type="entry name" value="RNA POLYMERASE SIGMA FACTOR RFAY-RELATED"/>
    <property type="match status" value="1"/>
</dbReference>
<keyword evidence="2" id="KW-0805">Transcription regulation</keyword>
<dbReference type="Proteomes" id="UP000618795">
    <property type="component" value="Unassembled WGS sequence"/>
</dbReference>
<keyword evidence="6" id="KW-0812">Transmembrane</keyword>
<dbReference type="AlphaFoldDB" id="A0A918IG76"/>
<dbReference type="InterPro" id="IPR013249">
    <property type="entry name" value="RNA_pol_sigma70_r4_t2"/>
</dbReference>
<keyword evidence="9" id="KW-1185">Reference proteome</keyword>
<feature type="domain" description="RNA polymerase sigma factor 70 region 4 type 2" evidence="7">
    <location>
        <begin position="116"/>
        <end position="168"/>
    </location>
</feature>
<reference evidence="8" key="2">
    <citation type="submission" date="2020-09" db="EMBL/GenBank/DDBJ databases">
        <authorList>
            <person name="Sun Q."/>
            <person name="Ohkuma M."/>
        </authorList>
    </citation>
    <scope>NUCLEOTIDE SEQUENCE</scope>
    <source>
        <strain evidence="8">JCM 4369</strain>
    </source>
</reference>
<keyword evidence="6" id="KW-1133">Transmembrane helix</keyword>
<protein>
    <recommendedName>
        <fullName evidence="7">RNA polymerase sigma factor 70 region 4 type 2 domain-containing protein</fullName>
    </recommendedName>
</protein>
<comment type="similarity">
    <text evidence="1">Belongs to the sigma-70 factor family. ECF subfamily.</text>
</comment>
<dbReference type="InterPro" id="IPR039425">
    <property type="entry name" value="RNA_pol_sigma-70-like"/>
</dbReference>
<dbReference type="SUPFAM" id="SSF88659">
    <property type="entry name" value="Sigma3 and sigma4 domains of RNA polymerase sigma factors"/>
    <property type="match status" value="1"/>
</dbReference>
<keyword evidence="4" id="KW-0804">Transcription</keyword>
<feature type="transmembrane region" description="Helical" evidence="6">
    <location>
        <begin position="170"/>
        <end position="188"/>
    </location>
</feature>
<accession>A0A918IG76</accession>
<evidence type="ECO:0000313" key="8">
    <source>
        <dbReference type="EMBL" id="GGV13386.1"/>
    </source>
</evidence>
<reference evidence="8" key="1">
    <citation type="journal article" date="2014" name="Int. J. Syst. Evol. Microbiol.">
        <title>Complete genome sequence of Corynebacterium casei LMG S-19264T (=DSM 44701T), isolated from a smear-ripened cheese.</title>
        <authorList>
            <consortium name="US DOE Joint Genome Institute (JGI-PGF)"/>
            <person name="Walter F."/>
            <person name="Albersmeier A."/>
            <person name="Kalinowski J."/>
            <person name="Ruckert C."/>
        </authorList>
    </citation>
    <scope>NUCLEOTIDE SEQUENCE</scope>
    <source>
        <strain evidence="8">JCM 4369</strain>
    </source>
</reference>
<feature type="region of interest" description="Disordered" evidence="5">
    <location>
        <begin position="327"/>
        <end position="349"/>
    </location>
</feature>
<keyword evidence="3" id="KW-0731">Sigma factor</keyword>
<evidence type="ECO:0000256" key="6">
    <source>
        <dbReference type="SAM" id="Phobius"/>
    </source>
</evidence>
<keyword evidence="6" id="KW-0472">Membrane</keyword>
<evidence type="ECO:0000256" key="1">
    <source>
        <dbReference type="ARBA" id="ARBA00010641"/>
    </source>
</evidence>
<dbReference type="GO" id="GO:0006352">
    <property type="term" value="P:DNA-templated transcription initiation"/>
    <property type="evidence" value="ECO:0007669"/>
    <property type="project" value="InterPro"/>
</dbReference>
<dbReference type="InterPro" id="IPR013324">
    <property type="entry name" value="RNA_pol_sigma_r3/r4-like"/>
</dbReference>
<dbReference type="GO" id="GO:0016987">
    <property type="term" value="F:sigma factor activity"/>
    <property type="evidence" value="ECO:0007669"/>
    <property type="project" value="UniProtKB-KW"/>
</dbReference>
<evidence type="ECO:0000259" key="7">
    <source>
        <dbReference type="Pfam" id="PF08281"/>
    </source>
</evidence>
<gene>
    <name evidence="8" type="ORF">GCM10010260_60580</name>
</gene>
<dbReference type="Pfam" id="PF08281">
    <property type="entry name" value="Sigma70_r4_2"/>
    <property type="match status" value="1"/>
</dbReference>
<evidence type="ECO:0000256" key="3">
    <source>
        <dbReference type="ARBA" id="ARBA00023082"/>
    </source>
</evidence>